<proteinExistence type="predicted"/>
<dbReference type="InterPro" id="IPR029068">
    <property type="entry name" value="Glyas_Bleomycin-R_OHBP_Dase"/>
</dbReference>
<evidence type="ECO:0000259" key="1">
    <source>
        <dbReference type="Pfam" id="PF06983"/>
    </source>
</evidence>
<keyword evidence="3" id="KW-1185">Reference proteome</keyword>
<dbReference type="STRING" id="377629.TERTU_1254"/>
<dbReference type="Pfam" id="PF06983">
    <property type="entry name" value="3-dmu-9_3-mt"/>
    <property type="match status" value="1"/>
</dbReference>
<sequence>MNLSCHIDFDGRCEEAFHFYAEYLDAKIGLIVKIADSPLASTTPENWQGKILHGNIHIQGIDIAGADVQPDSYVKPQGFSLLLGLQSEAQVKSVFNQLSCGGKVILPPQNTFWSPCYAIVIDRFNVPWKLNCAT</sequence>
<dbReference type="KEGG" id="ttu:TERTU_1254"/>
<dbReference type="eggNOG" id="COG2764">
    <property type="taxonomic scope" value="Bacteria"/>
</dbReference>
<dbReference type="Proteomes" id="UP000009080">
    <property type="component" value="Chromosome"/>
</dbReference>
<dbReference type="Gene3D" id="3.10.180.10">
    <property type="entry name" value="2,3-Dihydroxybiphenyl 1,2-Dioxygenase, domain 1"/>
    <property type="match status" value="1"/>
</dbReference>
<evidence type="ECO:0000313" key="2">
    <source>
        <dbReference type="EMBL" id="ACR10985.1"/>
    </source>
</evidence>
<accession>C5BRU4</accession>
<protein>
    <submittedName>
        <fullName evidence="2">3-demethylubiquinone-9 3-methyltransferase domain protein</fullName>
    </submittedName>
</protein>
<evidence type="ECO:0000313" key="3">
    <source>
        <dbReference type="Proteomes" id="UP000009080"/>
    </source>
</evidence>
<gene>
    <name evidence="2" type="ordered locus">TERTU_1254</name>
</gene>
<dbReference type="CDD" id="cd06588">
    <property type="entry name" value="PhnB_like"/>
    <property type="match status" value="1"/>
</dbReference>
<organism evidence="2 3">
    <name type="scientific">Teredinibacter turnerae (strain ATCC 39867 / T7901)</name>
    <dbReference type="NCBI Taxonomy" id="377629"/>
    <lineage>
        <taxon>Bacteria</taxon>
        <taxon>Pseudomonadati</taxon>
        <taxon>Pseudomonadota</taxon>
        <taxon>Gammaproteobacteria</taxon>
        <taxon>Cellvibrionales</taxon>
        <taxon>Cellvibrionaceae</taxon>
        <taxon>Teredinibacter</taxon>
    </lineage>
</organism>
<dbReference type="OrthoDB" id="9795306at2"/>
<dbReference type="PANTHER" id="PTHR33990:SF1">
    <property type="entry name" value="PROTEIN YJDN"/>
    <property type="match status" value="1"/>
</dbReference>
<dbReference type="HOGENOM" id="CLU_046006_17_1_6"/>
<dbReference type="PANTHER" id="PTHR33990">
    <property type="entry name" value="PROTEIN YJDN-RELATED"/>
    <property type="match status" value="1"/>
</dbReference>
<dbReference type="GO" id="GO:0032259">
    <property type="term" value="P:methylation"/>
    <property type="evidence" value="ECO:0007669"/>
    <property type="project" value="UniProtKB-KW"/>
</dbReference>
<feature type="domain" description="PhnB-like" evidence="1">
    <location>
        <begin position="5"/>
        <end position="130"/>
    </location>
</feature>
<dbReference type="InterPro" id="IPR028973">
    <property type="entry name" value="PhnB-like"/>
</dbReference>
<name>C5BRU4_TERTT</name>
<dbReference type="AlphaFoldDB" id="C5BRU4"/>
<dbReference type="SUPFAM" id="SSF54593">
    <property type="entry name" value="Glyoxalase/Bleomycin resistance protein/Dihydroxybiphenyl dioxygenase"/>
    <property type="match status" value="1"/>
</dbReference>
<dbReference type="GO" id="GO:0008168">
    <property type="term" value="F:methyltransferase activity"/>
    <property type="evidence" value="ECO:0007669"/>
    <property type="project" value="UniProtKB-KW"/>
</dbReference>
<dbReference type="EMBL" id="CP001614">
    <property type="protein sequence ID" value="ACR10985.1"/>
    <property type="molecule type" value="Genomic_DNA"/>
</dbReference>
<reference evidence="2 3" key="1">
    <citation type="journal article" date="2009" name="PLoS ONE">
        <title>The complete genome of Teredinibacter turnerae T7901: an intracellular endosymbiont of marine wood-boring bivalves (shipworms).</title>
        <authorList>
            <person name="Yang J.C."/>
            <person name="Madupu R."/>
            <person name="Durkin A.S."/>
            <person name="Ekborg N.A."/>
            <person name="Pedamallu C.S."/>
            <person name="Hostetler J.B."/>
            <person name="Radune D."/>
            <person name="Toms B.S."/>
            <person name="Henrissat B."/>
            <person name="Coutinho P.M."/>
            <person name="Schwarz S."/>
            <person name="Field L."/>
            <person name="Trindade-Silva A.E."/>
            <person name="Soares C.A.G."/>
            <person name="Elshahawi S."/>
            <person name="Hanora A."/>
            <person name="Schmidt E.W."/>
            <person name="Haygood M.G."/>
            <person name="Posfai J."/>
            <person name="Benner J."/>
            <person name="Madinger C."/>
            <person name="Nove J."/>
            <person name="Anton B."/>
            <person name="Chaudhary K."/>
            <person name="Foster J."/>
            <person name="Holman A."/>
            <person name="Kumar S."/>
            <person name="Lessard P.A."/>
            <person name="Luyten Y.A."/>
            <person name="Slatko B."/>
            <person name="Wood N."/>
            <person name="Wu B."/>
            <person name="Teplitski M."/>
            <person name="Mougous J.D."/>
            <person name="Ward N."/>
            <person name="Eisen J.A."/>
            <person name="Badger J.H."/>
            <person name="Distel D.L."/>
        </authorList>
    </citation>
    <scope>NUCLEOTIDE SEQUENCE [LARGE SCALE GENOMIC DNA]</scope>
    <source>
        <strain evidence="3">ATCC 39867 / T7901</strain>
    </source>
</reference>